<proteinExistence type="predicted"/>
<name>A0A6M3M0S4_9ZZZZ</name>
<evidence type="ECO:0000259" key="1">
    <source>
        <dbReference type="SMART" id="SM00382"/>
    </source>
</evidence>
<gene>
    <name evidence="2" type="ORF">MM171A00145_0025</name>
</gene>
<feature type="domain" description="AAA+ ATPase" evidence="1">
    <location>
        <begin position="38"/>
        <end position="179"/>
    </location>
</feature>
<evidence type="ECO:0000313" key="2">
    <source>
        <dbReference type="EMBL" id="QJB01088.1"/>
    </source>
</evidence>
<dbReference type="SUPFAM" id="SSF52540">
    <property type="entry name" value="P-loop containing nucleoside triphosphate hydrolases"/>
    <property type="match status" value="1"/>
</dbReference>
<sequence>MTTATAHRTAFEATRSSMKDALLERDSVVDSMLTALLAKQHVLLLGPPGTAKSLAARKLSEAIDGNFFEWLLGKFSTPEEIFGPVSVQGLQQDRFERVGAGKLQQADVGFLDEVWKANSAVLNQLLSIVNERIYHDGTKGAVQCPLEMLVGASNELPQDESLEALYDRFLVRLYIAPIKDEINFLKLIRGKFNGTPISRLDRKHLDQIRTEVSQVKVSLAVAETIGKLRRKVAENGIYVSDRRWLAAVGYLQAAAWVAGAKDVSDDELGTLVDVLWTEPSQRPTIQALIEKVANPVRVKVLRLLDDARERFNGRPKDGELSARQSSLMAIGSRVKQVSGEIRAISPNHQAVKDALAEIGGIQKQLLVEMTNLNQQAIGG</sequence>
<dbReference type="Pfam" id="PF17868">
    <property type="entry name" value="AAA_lid_8"/>
    <property type="match status" value="1"/>
</dbReference>
<reference evidence="2" key="1">
    <citation type="submission" date="2020-03" db="EMBL/GenBank/DDBJ databases">
        <title>The deep terrestrial virosphere.</title>
        <authorList>
            <person name="Holmfeldt K."/>
            <person name="Nilsson E."/>
            <person name="Simone D."/>
            <person name="Lopez-Fernandez M."/>
            <person name="Wu X."/>
            <person name="de Brujin I."/>
            <person name="Lundin D."/>
            <person name="Andersson A."/>
            <person name="Bertilsson S."/>
            <person name="Dopson M."/>
        </authorList>
    </citation>
    <scope>NUCLEOTIDE SEQUENCE</scope>
    <source>
        <strain evidence="2">MM171A00145</strain>
    </source>
</reference>
<dbReference type="Gene3D" id="3.40.50.300">
    <property type="entry name" value="P-loop containing nucleotide triphosphate hydrolases"/>
    <property type="match status" value="1"/>
</dbReference>
<dbReference type="InterPro" id="IPR027417">
    <property type="entry name" value="P-loop_NTPase"/>
</dbReference>
<dbReference type="InterPro" id="IPR045427">
    <property type="entry name" value="MoxR"/>
</dbReference>
<dbReference type="Pfam" id="PF20030">
    <property type="entry name" value="bpMoxR"/>
    <property type="match status" value="1"/>
</dbReference>
<dbReference type="InterPro" id="IPR003593">
    <property type="entry name" value="AAA+_ATPase"/>
</dbReference>
<dbReference type="EMBL" id="MT143705">
    <property type="protein sequence ID" value="QJB01088.1"/>
    <property type="molecule type" value="Genomic_DNA"/>
</dbReference>
<dbReference type="InterPro" id="IPR041538">
    <property type="entry name" value="RavA-like_AAA_lid"/>
</dbReference>
<accession>A0A6M3M0S4</accession>
<dbReference type="AlphaFoldDB" id="A0A6M3M0S4"/>
<organism evidence="2">
    <name type="scientific">viral metagenome</name>
    <dbReference type="NCBI Taxonomy" id="1070528"/>
    <lineage>
        <taxon>unclassified sequences</taxon>
        <taxon>metagenomes</taxon>
        <taxon>organismal metagenomes</taxon>
    </lineage>
</organism>
<dbReference type="PANTHER" id="PTHR32204:SF0">
    <property type="entry name" value="ATPASE RAVA"/>
    <property type="match status" value="1"/>
</dbReference>
<protein>
    <submittedName>
        <fullName evidence="2">Putative ATPase domain containing protein</fullName>
    </submittedName>
</protein>
<dbReference type="CDD" id="cd00009">
    <property type="entry name" value="AAA"/>
    <property type="match status" value="1"/>
</dbReference>
<dbReference type="SMART" id="SM00382">
    <property type="entry name" value="AAA"/>
    <property type="match status" value="1"/>
</dbReference>
<dbReference type="PANTHER" id="PTHR32204">
    <property type="entry name" value="ATPASE RAVA"/>
    <property type="match status" value="1"/>
</dbReference>
<dbReference type="InterPro" id="IPR050513">
    <property type="entry name" value="RavA_ATPases"/>
</dbReference>